<gene>
    <name evidence="1" type="ORF">UFOPK2996_01080</name>
</gene>
<reference evidence="1" key="1">
    <citation type="submission" date="2020-05" db="EMBL/GenBank/DDBJ databases">
        <authorList>
            <person name="Chiriac C."/>
            <person name="Salcher M."/>
            <person name="Ghai R."/>
            <person name="Kavagutti S V."/>
        </authorList>
    </citation>
    <scope>NUCLEOTIDE SEQUENCE</scope>
</reference>
<evidence type="ECO:0000313" key="1">
    <source>
        <dbReference type="EMBL" id="CAB4801086.1"/>
    </source>
</evidence>
<protein>
    <submittedName>
        <fullName evidence="1">Unannotated protein</fullName>
    </submittedName>
</protein>
<name>A0A6J6Y152_9ZZZZ</name>
<dbReference type="EMBL" id="CAFAAH010000150">
    <property type="protein sequence ID" value="CAB4801086.1"/>
    <property type="molecule type" value="Genomic_DNA"/>
</dbReference>
<accession>A0A6J6Y152</accession>
<proteinExistence type="predicted"/>
<sequence>MPVTVQTDSVVDENVTGRPVDAVALTANAGAALARSLSAANVTDWERYAHFCTRLL</sequence>
<organism evidence="1">
    <name type="scientific">freshwater metagenome</name>
    <dbReference type="NCBI Taxonomy" id="449393"/>
    <lineage>
        <taxon>unclassified sequences</taxon>
        <taxon>metagenomes</taxon>
        <taxon>ecological metagenomes</taxon>
    </lineage>
</organism>
<dbReference type="AlphaFoldDB" id="A0A6J6Y152"/>